<gene>
    <name evidence="1" type="ORF">PLEPLA_LOCUS1386</name>
</gene>
<evidence type="ECO:0000313" key="1">
    <source>
        <dbReference type="EMBL" id="CAB1413685.1"/>
    </source>
</evidence>
<sequence length="112" mass="12176">MTVNVQNRTGAAGDEKWINNLERKREASAVEGMSAICGRGTDGLSRHEDAARGVGRTDRVAGRAPVNVTNLRSVTFSRANCKAVDELVLRRRLKLGSSFLFVLESSSSSREP</sequence>
<organism evidence="1 2">
    <name type="scientific">Pleuronectes platessa</name>
    <name type="common">European plaice</name>
    <dbReference type="NCBI Taxonomy" id="8262"/>
    <lineage>
        <taxon>Eukaryota</taxon>
        <taxon>Metazoa</taxon>
        <taxon>Chordata</taxon>
        <taxon>Craniata</taxon>
        <taxon>Vertebrata</taxon>
        <taxon>Euteleostomi</taxon>
        <taxon>Actinopterygii</taxon>
        <taxon>Neopterygii</taxon>
        <taxon>Teleostei</taxon>
        <taxon>Neoteleostei</taxon>
        <taxon>Acanthomorphata</taxon>
        <taxon>Carangaria</taxon>
        <taxon>Pleuronectiformes</taxon>
        <taxon>Pleuronectoidei</taxon>
        <taxon>Pleuronectidae</taxon>
        <taxon>Pleuronectes</taxon>
    </lineage>
</organism>
<dbReference type="Proteomes" id="UP001153269">
    <property type="component" value="Unassembled WGS sequence"/>
</dbReference>
<comment type="caution">
    <text evidence="1">The sequence shown here is derived from an EMBL/GenBank/DDBJ whole genome shotgun (WGS) entry which is preliminary data.</text>
</comment>
<keyword evidence="2" id="KW-1185">Reference proteome</keyword>
<dbReference type="EMBL" id="CADEAL010000065">
    <property type="protein sequence ID" value="CAB1413685.1"/>
    <property type="molecule type" value="Genomic_DNA"/>
</dbReference>
<evidence type="ECO:0000313" key="2">
    <source>
        <dbReference type="Proteomes" id="UP001153269"/>
    </source>
</evidence>
<protein>
    <submittedName>
        <fullName evidence="1">Uncharacterized protein</fullName>
    </submittedName>
</protein>
<name>A0A9N7Y119_PLEPL</name>
<accession>A0A9N7Y119</accession>
<reference evidence="1" key="1">
    <citation type="submission" date="2020-03" db="EMBL/GenBank/DDBJ databases">
        <authorList>
            <person name="Weist P."/>
        </authorList>
    </citation>
    <scope>NUCLEOTIDE SEQUENCE</scope>
</reference>
<proteinExistence type="predicted"/>
<dbReference type="AlphaFoldDB" id="A0A9N7Y119"/>